<comment type="caution">
    <text evidence="1">The sequence shown here is derived from an EMBL/GenBank/DDBJ whole genome shotgun (WGS) entry which is preliminary data.</text>
</comment>
<evidence type="ECO:0008006" key="3">
    <source>
        <dbReference type="Google" id="ProtNLM"/>
    </source>
</evidence>
<accession>A0A350HB95</accession>
<dbReference type="Gene3D" id="2.130.10.10">
    <property type="entry name" value="YVTN repeat-like/Quinoprotein amine dehydrogenase"/>
    <property type="match status" value="1"/>
</dbReference>
<dbReference type="AlphaFoldDB" id="A0A350HB95"/>
<reference evidence="1 2" key="1">
    <citation type="journal article" date="2018" name="Nat. Biotechnol.">
        <title>A standardized bacterial taxonomy based on genome phylogeny substantially revises the tree of life.</title>
        <authorList>
            <person name="Parks D.H."/>
            <person name="Chuvochina M."/>
            <person name="Waite D.W."/>
            <person name="Rinke C."/>
            <person name="Skarshewski A."/>
            <person name="Chaumeil P.A."/>
            <person name="Hugenholtz P."/>
        </authorList>
    </citation>
    <scope>NUCLEOTIDE SEQUENCE [LARGE SCALE GENOMIC DNA]</scope>
    <source>
        <strain evidence="1">UBA9956</strain>
    </source>
</reference>
<proteinExistence type="predicted"/>
<sequence length="511" mass="59487">MSRYVIIFFILAGLLFIFCNNTQPDNWKVISYFLNVTDLDSDLNFIYASTSSGIIAIDKATEEVKTVVAFRNAMYDIPFDNLMADPYNQFNIYYTGRNYIYHYDWFNDMIYSCKVFTFTGKTVKKIGLTADSLFVIIGDEIFGASKYNLSDEGWVNRDNSEGIEWDKDNKDFTRYPQFTPYRKFFNNEDYNYTAYIEDFNEVYVGTDGAGILKINKFTKNEKQFLYGLGSLNTRAMSLDSSGSLWMGGANTINITRFNPDKMTFEYFNTSFYTAIPDNQIIYISSSRKNILFLTEFGQAFFYSLKEEKFYPINREEGSILFRASPIDDDRFIVSNDLGVGIIDINSREFTQINGRLTSTINVEFYKDTVYTVSQNTLYKTALGDSIFTKVDFDFPTFIIYQYLKNDNIEILLDNAYIHIKLQGEKEFSSYPNNLFGEFYDLSYDGSNCFITSMEGFGVFSLKTKQWKIYEKKRYPMPAKGYYNVVPHKGFLYLNSQNGLTRFYYTNPLLND</sequence>
<dbReference type="Proteomes" id="UP000264062">
    <property type="component" value="Unassembled WGS sequence"/>
</dbReference>
<dbReference type="SUPFAM" id="SSF63829">
    <property type="entry name" value="Calcium-dependent phosphotriesterase"/>
    <property type="match status" value="1"/>
</dbReference>
<evidence type="ECO:0000313" key="1">
    <source>
        <dbReference type="EMBL" id="HAV92811.1"/>
    </source>
</evidence>
<name>A0A350HB95_UNCW3</name>
<dbReference type="InterPro" id="IPR015943">
    <property type="entry name" value="WD40/YVTN_repeat-like_dom_sf"/>
</dbReference>
<dbReference type="EMBL" id="DMZY01000190">
    <property type="protein sequence ID" value="HAV92811.1"/>
    <property type="molecule type" value="Genomic_DNA"/>
</dbReference>
<evidence type="ECO:0000313" key="2">
    <source>
        <dbReference type="Proteomes" id="UP000264062"/>
    </source>
</evidence>
<protein>
    <recommendedName>
        <fullName evidence="3">Two component regulator propeller</fullName>
    </recommendedName>
</protein>
<organism evidence="1 2">
    <name type="scientific">candidate division WOR-3 bacterium</name>
    <dbReference type="NCBI Taxonomy" id="2052148"/>
    <lineage>
        <taxon>Bacteria</taxon>
        <taxon>Bacteria division WOR-3</taxon>
    </lineage>
</organism>
<gene>
    <name evidence="1" type="ORF">DCW38_06490</name>
</gene>